<dbReference type="InterPro" id="IPR039426">
    <property type="entry name" value="TonB-dep_rcpt-like"/>
</dbReference>
<feature type="chain" id="PRO_5031385400" evidence="7">
    <location>
        <begin position="30"/>
        <end position="1161"/>
    </location>
</feature>
<sequence>MHMRRNLKLHLFLALALFSIVAAPRTLHAQIDTATVAGRVTDKTGATVPNADITVTSTETNFAYHAKSASNGEWTISPVHIGTYKLTVKAEGFNESVAGPFTLSVQQRQQIDLALQTGGVTAVVDVTDTAPVLETATSERSQLIDSRTMTTLPLNGRNPVQLAQLSAGVTVSEPGARDEQGYGFSANGARSLQNNFLLDGIDNNSNLPDLLNEANYAVMPSVDALQEFRFETDAYSAEFGRATGAVINATTKSGTNHIHGVVYEFLRNQAFDARNYFDQTLPAYHQNQFGATIGLPIRKDKLFFFADYEGLRLSQGQTNTAIVPTAAQRGGDFTSQLDLTSPTGALDCNGRATYAGELFDTRNTQVAGGGTSAPSVRPHDTPAVAYCGVPFGYNADGTPSNIIPTASIDTLGAKLAALYPAPNANGNGYNYVSNPKLIRNYNQGDVRVDQVLTHSDNIFYRFSIARQPSTIPAVFPGLADGGGFFSGVGQNNAYSIAISETHVFTPTRVNEIRLGYNRLHTSRFQFNSNTDVSGQIGFPGVPYQAGTNNGGLPQMFFNDVATLGSPTYLPSNEIQNVYSISDTFTLIHGNHSLKFGGEYRPEEFTIFQPAAPRGDISFGPQFTDNPAAQGTGGSGFATLLTGQPDGGGINNINNVDYNRKVYGVFLQDDWRATPTLTINAGIRYDFFSAILERHNAQANFNPATGQLDIPKSSNVTLTPTFASEITVNHTASNGLIPPVYTNVSPRLGLAWQFRKGWVARAAAGLFFNGEESGPYSNPSPGFNPPYFASQNYVAPCSLPSYAADSTCEVPGLSVLSNGFPTDALVDPNTPNLMGEDKLKTPYVAQWHLTVQHELTPHTTVEVAFVGSKGSHLYTFGNLNQAAPTADSSAPSAPRRPFSSLDTYIGWLRSNGFSNYNSAQFKLEQHLSHGVAAIVNYTYSHALGNSSNANLGSQNNDSFRDELLVPEYGNLDFDNRHRFTTGYSWDLPIGKGKALAGDTGTALNYLVGDWQLSGIATVSSGTWYTVTDGNSNFANSDGQQRPDFTPGQKSSGKPCVAGTSFNTCAFQDPAPGSFGNVGLNTVNGPGDKNWDISILKTIALTEARRFELRGEFYNALNHPNFLFAAPGPQNSNNATTFGSTNFGIVTAARDPRLIQIGLKFYY</sequence>
<evidence type="ECO:0000259" key="8">
    <source>
        <dbReference type="Pfam" id="PF25183"/>
    </source>
</evidence>
<dbReference type="Proteomes" id="UP000540989">
    <property type="component" value="Unassembled WGS sequence"/>
</dbReference>
<dbReference type="Gene3D" id="2.60.40.1120">
    <property type="entry name" value="Carboxypeptidase-like, regulatory domain"/>
    <property type="match status" value="1"/>
</dbReference>
<keyword evidence="4" id="KW-0812">Transmembrane</keyword>
<evidence type="ECO:0000256" key="7">
    <source>
        <dbReference type="SAM" id="SignalP"/>
    </source>
</evidence>
<organism evidence="9 10">
    <name type="scientific">Granulicella aggregans</name>
    <dbReference type="NCBI Taxonomy" id="474949"/>
    <lineage>
        <taxon>Bacteria</taxon>
        <taxon>Pseudomonadati</taxon>
        <taxon>Acidobacteriota</taxon>
        <taxon>Terriglobia</taxon>
        <taxon>Terriglobales</taxon>
        <taxon>Acidobacteriaceae</taxon>
        <taxon>Granulicella</taxon>
    </lineage>
</organism>
<dbReference type="SUPFAM" id="SSF49452">
    <property type="entry name" value="Starch-binding domain-like"/>
    <property type="match status" value="1"/>
</dbReference>
<evidence type="ECO:0000256" key="4">
    <source>
        <dbReference type="ARBA" id="ARBA00022692"/>
    </source>
</evidence>
<evidence type="ECO:0000313" key="10">
    <source>
        <dbReference type="Proteomes" id="UP000540989"/>
    </source>
</evidence>
<evidence type="ECO:0000256" key="5">
    <source>
        <dbReference type="ARBA" id="ARBA00023136"/>
    </source>
</evidence>
<evidence type="ECO:0000313" key="9">
    <source>
        <dbReference type="EMBL" id="MBB5056417.1"/>
    </source>
</evidence>
<comment type="caution">
    <text evidence="9">The sequence shown here is derived from an EMBL/GenBank/DDBJ whole genome shotgun (WGS) entry which is preliminary data.</text>
</comment>
<keyword evidence="10" id="KW-1185">Reference proteome</keyword>
<dbReference type="Gene3D" id="2.40.170.20">
    <property type="entry name" value="TonB-dependent receptor, beta-barrel domain"/>
    <property type="match status" value="1"/>
</dbReference>
<keyword evidence="6" id="KW-0998">Cell outer membrane</keyword>
<dbReference type="GO" id="GO:0015344">
    <property type="term" value="F:siderophore uptake transmembrane transporter activity"/>
    <property type="evidence" value="ECO:0007669"/>
    <property type="project" value="TreeGrafter"/>
</dbReference>
<keyword evidence="5" id="KW-0472">Membrane</keyword>
<dbReference type="Pfam" id="PF25183">
    <property type="entry name" value="OMP_b-brl_4"/>
    <property type="match status" value="1"/>
</dbReference>
<dbReference type="PANTHER" id="PTHR30069:SF46">
    <property type="entry name" value="OAR PROTEIN"/>
    <property type="match status" value="1"/>
</dbReference>
<keyword evidence="7" id="KW-0732">Signal</keyword>
<name>A0A7W8E2E1_9BACT</name>
<comment type="subcellular location">
    <subcellularLocation>
        <location evidence="1">Cell outer membrane</location>
        <topology evidence="1">Multi-pass membrane protein</topology>
    </subcellularLocation>
</comment>
<proteinExistence type="predicted"/>
<evidence type="ECO:0000256" key="6">
    <source>
        <dbReference type="ARBA" id="ARBA00023237"/>
    </source>
</evidence>
<dbReference type="InterPro" id="IPR037066">
    <property type="entry name" value="Plug_dom_sf"/>
</dbReference>
<dbReference type="GO" id="GO:0030246">
    <property type="term" value="F:carbohydrate binding"/>
    <property type="evidence" value="ECO:0007669"/>
    <property type="project" value="InterPro"/>
</dbReference>
<dbReference type="GO" id="GO:0009279">
    <property type="term" value="C:cell outer membrane"/>
    <property type="evidence" value="ECO:0007669"/>
    <property type="project" value="UniProtKB-SubCell"/>
</dbReference>
<reference evidence="9 10" key="1">
    <citation type="submission" date="2020-08" db="EMBL/GenBank/DDBJ databases">
        <title>Genomic Encyclopedia of Type Strains, Phase IV (KMG-V): Genome sequencing to study the core and pangenomes of soil and plant-associated prokaryotes.</title>
        <authorList>
            <person name="Whitman W."/>
        </authorList>
    </citation>
    <scope>NUCLEOTIDE SEQUENCE [LARGE SCALE GENOMIC DNA]</scope>
    <source>
        <strain evidence="9 10">M8UP14</strain>
    </source>
</reference>
<dbReference type="InterPro" id="IPR036942">
    <property type="entry name" value="Beta-barrel_TonB_sf"/>
</dbReference>
<dbReference type="PANTHER" id="PTHR30069">
    <property type="entry name" value="TONB-DEPENDENT OUTER MEMBRANE RECEPTOR"/>
    <property type="match status" value="1"/>
</dbReference>
<dbReference type="Pfam" id="PF13620">
    <property type="entry name" value="CarboxypepD_reg"/>
    <property type="match status" value="1"/>
</dbReference>
<evidence type="ECO:0000256" key="3">
    <source>
        <dbReference type="ARBA" id="ARBA00022452"/>
    </source>
</evidence>
<dbReference type="InterPro" id="IPR013784">
    <property type="entry name" value="Carb-bd-like_fold"/>
</dbReference>
<dbReference type="GO" id="GO:0044718">
    <property type="term" value="P:siderophore transmembrane transport"/>
    <property type="evidence" value="ECO:0007669"/>
    <property type="project" value="TreeGrafter"/>
</dbReference>
<keyword evidence="9" id="KW-0675">Receptor</keyword>
<gene>
    <name evidence="9" type="ORF">HDF16_001086</name>
</gene>
<evidence type="ECO:0000256" key="2">
    <source>
        <dbReference type="ARBA" id="ARBA00022448"/>
    </source>
</evidence>
<dbReference type="InterPro" id="IPR057601">
    <property type="entry name" value="Oar-like_b-barrel"/>
</dbReference>
<dbReference type="RefSeq" id="WP_184214062.1">
    <property type="nucleotide sequence ID" value="NZ_JACHIP010000001.1"/>
</dbReference>
<feature type="signal peptide" evidence="7">
    <location>
        <begin position="1"/>
        <end position="29"/>
    </location>
</feature>
<protein>
    <submittedName>
        <fullName evidence="9">Outer membrane receptor protein involved in Fe transport</fullName>
    </submittedName>
</protein>
<accession>A0A7W8E2E1</accession>
<dbReference type="AlphaFoldDB" id="A0A7W8E2E1"/>
<feature type="domain" description="TonB-dependent transporter Oar-like beta-barrel" evidence="8">
    <location>
        <begin position="250"/>
        <end position="1154"/>
    </location>
</feature>
<keyword evidence="3" id="KW-1134">Transmembrane beta strand</keyword>
<dbReference type="EMBL" id="JACHIP010000001">
    <property type="protein sequence ID" value="MBB5056417.1"/>
    <property type="molecule type" value="Genomic_DNA"/>
</dbReference>
<dbReference type="Gene3D" id="2.170.130.10">
    <property type="entry name" value="TonB-dependent receptor, plug domain"/>
    <property type="match status" value="1"/>
</dbReference>
<dbReference type="SUPFAM" id="SSF56935">
    <property type="entry name" value="Porins"/>
    <property type="match status" value="1"/>
</dbReference>
<evidence type="ECO:0000256" key="1">
    <source>
        <dbReference type="ARBA" id="ARBA00004571"/>
    </source>
</evidence>
<keyword evidence="2" id="KW-0813">Transport</keyword>